<dbReference type="EMBL" id="SKFH01000001">
    <property type="protein sequence ID" value="TCZ74750.1"/>
    <property type="molecule type" value="Genomic_DNA"/>
</dbReference>
<dbReference type="Proteomes" id="UP000295164">
    <property type="component" value="Unassembled WGS sequence"/>
</dbReference>
<evidence type="ECO:0000313" key="3">
    <source>
        <dbReference type="Proteomes" id="UP000295164"/>
    </source>
</evidence>
<dbReference type="AlphaFoldDB" id="A0A4R4E7G0"/>
<organism evidence="2 3">
    <name type="scientific">Flaviaesturariibacter aridisoli</name>
    <dbReference type="NCBI Taxonomy" id="2545761"/>
    <lineage>
        <taxon>Bacteria</taxon>
        <taxon>Pseudomonadati</taxon>
        <taxon>Bacteroidota</taxon>
        <taxon>Chitinophagia</taxon>
        <taxon>Chitinophagales</taxon>
        <taxon>Chitinophagaceae</taxon>
        <taxon>Flaviaestuariibacter</taxon>
    </lineage>
</organism>
<keyword evidence="3" id="KW-1185">Reference proteome</keyword>
<feature type="chain" id="PRO_5020478574" evidence="1">
    <location>
        <begin position="24"/>
        <end position="731"/>
    </location>
</feature>
<dbReference type="RefSeq" id="WP_131850106.1">
    <property type="nucleotide sequence ID" value="NZ_SKFH01000001.1"/>
</dbReference>
<name>A0A4R4E7G0_9BACT</name>
<evidence type="ECO:0000256" key="1">
    <source>
        <dbReference type="SAM" id="SignalP"/>
    </source>
</evidence>
<sequence>MTVLLRVLLGSALTVALCGPAAAQKSGPGCKVPQNHLLFHDYVDREQRNALKADGKADAEFTGAANEEVNYHVTQNLTRRVDNLQCAIESDTLARDQKKVAYLRGLERVLRNFGTAYRGRRILAGHLPGILDGYEAAMDLDRRGESIVPLVQRSSYETGAYLVASEAFDNNAGRAEAKNIVLSKYLALHPERIFATLKDNPNLPNRDSLILLASYKYPKQLYDYASASNTLAYAIRKMEDPLVSTVSKMATSGGSGQMLFPFLDNLLKGRTTIEQINAVKDDPVKYYKLLVKTRIDYVNRSIDGKDTVLGMDALWAQLQRKARDPFINTVNALHESPDPKRFRILQDLSAQELYYLAVADDQELYTSSYVRGIFPLLMQKAGNRGDSVLMLVSFDRFKKFIKLAAGYNTLSAFLGSFPNKGDAEKLMTAFVNGLEKTTTLEDGVDVADSYASIVENNKDLAAKMLENVQSGLQRNSNQGNARGALLYRLLDKLFRSASDSSIDLSKEFGIPPVYSVSYESLLGDTNRVVVQSFIYGDKDGVNNYNIQVAQLGKGWKKIEDTKQWVAYATTTGKPVLHYFNKPLDEESGELEKAQAALVDHLNEKGLPPTVVLHRGHSYYAGSTIEQLQPSARIVFLGSCGGYHLIHDVLEHTPDAHIVASKQTGFNKINQKFIDLLLEKLRGGKNIEWIPFWRDFKAVSGKADGFDDYIPPHRNLGALFIKAYNSQMGAQE</sequence>
<comment type="caution">
    <text evidence="2">The sequence shown here is derived from an EMBL/GenBank/DDBJ whole genome shotgun (WGS) entry which is preliminary data.</text>
</comment>
<gene>
    <name evidence="2" type="ORF">E0486_00150</name>
</gene>
<keyword evidence="1" id="KW-0732">Signal</keyword>
<feature type="signal peptide" evidence="1">
    <location>
        <begin position="1"/>
        <end position="23"/>
    </location>
</feature>
<evidence type="ECO:0000313" key="2">
    <source>
        <dbReference type="EMBL" id="TCZ74750.1"/>
    </source>
</evidence>
<dbReference type="OrthoDB" id="620210at2"/>
<accession>A0A4R4E7G0</accession>
<proteinExistence type="predicted"/>
<protein>
    <submittedName>
        <fullName evidence="2">Uncharacterized protein</fullName>
    </submittedName>
</protein>
<reference evidence="2 3" key="1">
    <citation type="submission" date="2019-03" db="EMBL/GenBank/DDBJ databases">
        <authorList>
            <person name="Kim M.K.M."/>
        </authorList>
    </citation>
    <scope>NUCLEOTIDE SEQUENCE [LARGE SCALE GENOMIC DNA]</scope>
    <source>
        <strain evidence="2 3">17J68-15</strain>
    </source>
</reference>